<protein>
    <recommendedName>
        <fullName evidence="3">Glucokinase</fullName>
        <ecNumber evidence="2">2.7.1.2</ecNumber>
    </recommendedName>
    <alternativeName>
        <fullName evidence="8">Glucose kinase</fullName>
    </alternativeName>
</protein>
<dbReference type="Pfam" id="PF00480">
    <property type="entry name" value="ROK"/>
    <property type="match status" value="1"/>
</dbReference>
<dbReference type="InterPro" id="IPR043129">
    <property type="entry name" value="ATPase_NBD"/>
</dbReference>
<dbReference type="InterPro" id="IPR000600">
    <property type="entry name" value="ROK"/>
</dbReference>
<dbReference type="Gene3D" id="3.30.420.40">
    <property type="match status" value="2"/>
</dbReference>
<dbReference type="GO" id="GO:0005524">
    <property type="term" value="F:ATP binding"/>
    <property type="evidence" value="ECO:0007669"/>
    <property type="project" value="UniProtKB-KW"/>
</dbReference>
<proteinExistence type="inferred from homology"/>
<evidence type="ECO:0000256" key="1">
    <source>
        <dbReference type="ARBA" id="ARBA00006479"/>
    </source>
</evidence>
<reference evidence="9" key="1">
    <citation type="submission" date="2015-09" db="EMBL/GenBank/DDBJ databases">
        <authorList>
            <consortium name="Pathogen Informatics"/>
        </authorList>
    </citation>
    <scope>NUCLEOTIDE SEQUENCE</scope>
    <source>
        <strain evidence="9">2789STDY5834896</strain>
    </source>
</reference>
<dbReference type="GO" id="GO:0005737">
    <property type="term" value="C:cytoplasm"/>
    <property type="evidence" value="ECO:0007669"/>
    <property type="project" value="InterPro"/>
</dbReference>
<name>A0A1C6JC87_9FIRM</name>
<keyword evidence="5" id="KW-0547">Nucleotide-binding</keyword>
<keyword evidence="7" id="KW-0067">ATP-binding</keyword>
<gene>
    <name evidence="9" type="primary">glkA</name>
    <name evidence="9" type="ORF">SAMEA3545359_02085</name>
</gene>
<dbReference type="PROSITE" id="PS01125">
    <property type="entry name" value="ROK"/>
    <property type="match status" value="1"/>
</dbReference>
<dbReference type="InterPro" id="IPR049874">
    <property type="entry name" value="ROK_cs"/>
</dbReference>
<evidence type="ECO:0000256" key="3">
    <source>
        <dbReference type="ARBA" id="ARBA00014701"/>
    </source>
</evidence>
<dbReference type="EMBL" id="FMHG01000001">
    <property type="protein sequence ID" value="SCJ79674.1"/>
    <property type="molecule type" value="Genomic_DNA"/>
</dbReference>
<evidence type="ECO:0000256" key="7">
    <source>
        <dbReference type="ARBA" id="ARBA00022840"/>
    </source>
</evidence>
<dbReference type="AlphaFoldDB" id="A0A1C6JC87"/>
<comment type="similarity">
    <text evidence="1">Belongs to the ROK (NagC/XylR) family.</text>
</comment>
<dbReference type="GO" id="GO:0004340">
    <property type="term" value="F:glucokinase activity"/>
    <property type="evidence" value="ECO:0007669"/>
    <property type="project" value="UniProtKB-EC"/>
</dbReference>
<sequence length="318" mass="33306">MTYRVGIDLGGTNIVAGVVDEEYRILSKAAGKTRAPRPVAEVVADMDGLYRQCVEKAGLTTDDIQSIGVGSPGVINREKGEVEHAANLAFLDAPVVPLLRQRSGKTVYMDNDANVAAYGELVAGAGRGYRDMVAITLGTGVGGGIIVGGKIWPGSYYGGAELGHMVVEKDGVPCTCGRNGCLEAYGSATGLIRMTREKMRQCPDSAMWAQCGGDVEAVDGRTAFRAADSGDEAAKQVLERYTDYLACGVANIVNILQPQLIVIGGGISKEGEKLVAPIRQKAMGVVMSRYSKQNTAITTAQLGNDAAIIGAAMLESAQ</sequence>
<dbReference type="EC" id="2.7.1.2" evidence="2"/>
<dbReference type="PANTHER" id="PTHR18964:SF149">
    <property type="entry name" value="BIFUNCTIONAL UDP-N-ACETYLGLUCOSAMINE 2-EPIMERASE_N-ACETYLMANNOSAMINE KINASE"/>
    <property type="match status" value="1"/>
</dbReference>
<evidence type="ECO:0000313" key="9">
    <source>
        <dbReference type="EMBL" id="SCJ79674.1"/>
    </source>
</evidence>
<dbReference type="SUPFAM" id="SSF53067">
    <property type="entry name" value="Actin-like ATPase domain"/>
    <property type="match status" value="1"/>
</dbReference>
<accession>A0A1C6JC87</accession>
<evidence type="ECO:0000256" key="6">
    <source>
        <dbReference type="ARBA" id="ARBA00022777"/>
    </source>
</evidence>
<evidence type="ECO:0000256" key="2">
    <source>
        <dbReference type="ARBA" id="ARBA00012323"/>
    </source>
</evidence>
<dbReference type="PANTHER" id="PTHR18964">
    <property type="entry name" value="ROK (REPRESSOR, ORF, KINASE) FAMILY"/>
    <property type="match status" value="1"/>
</dbReference>
<keyword evidence="6 9" id="KW-0418">Kinase</keyword>
<keyword evidence="4 9" id="KW-0808">Transferase</keyword>
<evidence type="ECO:0000256" key="5">
    <source>
        <dbReference type="ARBA" id="ARBA00022741"/>
    </source>
</evidence>
<dbReference type="GO" id="GO:0006096">
    <property type="term" value="P:glycolytic process"/>
    <property type="evidence" value="ECO:0007669"/>
    <property type="project" value="InterPro"/>
</dbReference>
<evidence type="ECO:0000256" key="4">
    <source>
        <dbReference type="ARBA" id="ARBA00022679"/>
    </source>
</evidence>
<dbReference type="InterPro" id="IPR004654">
    <property type="entry name" value="ROK_glcA"/>
</dbReference>
<dbReference type="NCBIfam" id="TIGR00744">
    <property type="entry name" value="ROK_glcA_fam"/>
    <property type="match status" value="1"/>
</dbReference>
<organism evidence="9">
    <name type="scientific">uncultured Anaerotruncus sp</name>
    <dbReference type="NCBI Taxonomy" id="905011"/>
    <lineage>
        <taxon>Bacteria</taxon>
        <taxon>Bacillati</taxon>
        <taxon>Bacillota</taxon>
        <taxon>Clostridia</taxon>
        <taxon>Eubacteriales</taxon>
        <taxon>Oscillospiraceae</taxon>
        <taxon>Anaerotruncus</taxon>
        <taxon>environmental samples</taxon>
    </lineage>
</organism>
<evidence type="ECO:0000256" key="8">
    <source>
        <dbReference type="ARBA" id="ARBA00032386"/>
    </source>
</evidence>